<evidence type="ECO:0000313" key="11">
    <source>
        <dbReference type="Proteomes" id="UP001318860"/>
    </source>
</evidence>
<evidence type="ECO:0000256" key="7">
    <source>
        <dbReference type="PROSITE-ProRule" id="PRU10141"/>
    </source>
</evidence>
<comment type="similarity">
    <text evidence="1">Belongs to the protein kinase superfamily. CAMK Ser/Thr protein kinase family. CaMK subfamily.</text>
</comment>
<proteinExistence type="inferred from homology"/>
<dbReference type="CDD" id="cd05117">
    <property type="entry name" value="STKc_CAMK"/>
    <property type="match status" value="1"/>
</dbReference>
<reference evidence="10 11" key="1">
    <citation type="journal article" date="2021" name="Comput. Struct. Biotechnol. J.">
        <title>De novo genome assembly of the potent medicinal plant Rehmannia glutinosa using nanopore technology.</title>
        <authorList>
            <person name="Ma L."/>
            <person name="Dong C."/>
            <person name="Song C."/>
            <person name="Wang X."/>
            <person name="Zheng X."/>
            <person name="Niu Y."/>
            <person name="Chen S."/>
            <person name="Feng W."/>
        </authorList>
    </citation>
    <scope>NUCLEOTIDE SEQUENCE [LARGE SCALE GENOMIC DNA]</scope>
    <source>
        <strain evidence="10">DH-2019</strain>
    </source>
</reference>
<accession>A0ABR0V303</accession>
<keyword evidence="5" id="KW-0418">Kinase</keyword>
<dbReference type="PROSITE" id="PS00108">
    <property type="entry name" value="PROTEIN_KINASE_ST"/>
    <property type="match status" value="1"/>
</dbReference>
<dbReference type="Pfam" id="PF00069">
    <property type="entry name" value="Pkinase"/>
    <property type="match status" value="1"/>
</dbReference>
<dbReference type="PROSITE" id="PS50011">
    <property type="entry name" value="PROTEIN_KINASE_DOM"/>
    <property type="match status" value="1"/>
</dbReference>
<dbReference type="Gene3D" id="1.10.238.10">
    <property type="entry name" value="EF-hand"/>
    <property type="match status" value="2"/>
</dbReference>
<evidence type="ECO:0000259" key="9">
    <source>
        <dbReference type="PROSITE" id="PS50011"/>
    </source>
</evidence>
<dbReference type="SUPFAM" id="SSF47473">
    <property type="entry name" value="EF-hand"/>
    <property type="match status" value="1"/>
</dbReference>
<feature type="domain" description="Protein kinase" evidence="9">
    <location>
        <begin position="147"/>
        <end position="409"/>
    </location>
</feature>
<dbReference type="InterPro" id="IPR011009">
    <property type="entry name" value="Kinase-like_dom_sf"/>
</dbReference>
<dbReference type="Gene3D" id="3.30.200.20">
    <property type="entry name" value="Phosphorylase Kinase, domain 1"/>
    <property type="match status" value="1"/>
</dbReference>
<dbReference type="PROSITE" id="PS00107">
    <property type="entry name" value="PROTEIN_KINASE_ATP"/>
    <property type="match status" value="1"/>
</dbReference>
<feature type="compositionally biased region" description="Basic and acidic residues" evidence="8">
    <location>
        <begin position="18"/>
        <end position="35"/>
    </location>
</feature>
<evidence type="ECO:0000256" key="3">
    <source>
        <dbReference type="ARBA" id="ARBA00022679"/>
    </source>
</evidence>
<protein>
    <recommendedName>
        <fullName evidence="9">Protein kinase domain-containing protein</fullName>
    </recommendedName>
</protein>
<feature type="region of interest" description="Disordered" evidence="8">
    <location>
        <begin position="74"/>
        <end position="98"/>
    </location>
</feature>
<evidence type="ECO:0000256" key="1">
    <source>
        <dbReference type="ARBA" id="ARBA00005354"/>
    </source>
</evidence>
<dbReference type="Gene3D" id="1.10.510.10">
    <property type="entry name" value="Transferase(Phosphotransferase) domain 1"/>
    <property type="match status" value="1"/>
</dbReference>
<dbReference type="InterPro" id="IPR000719">
    <property type="entry name" value="Prot_kinase_dom"/>
</dbReference>
<dbReference type="PANTHER" id="PTHR24349">
    <property type="entry name" value="SERINE/THREONINE-PROTEIN KINASE"/>
    <property type="match status" value="1"/>
</dbReference>
<dbReference type="SMART" id="SM00220">
    <property type="entry name" value="S_TKc"/>
    <property type="match status" value="1"/>
</dbReference>
<dbReference type="EMBL" id="JABTTQ020001709">
    <property type="protein sequence ID" value="KAK6128669.1"/>
    <property type="molecule type" value="Genomic_DNA"/>
</dbReference>
<name>A0ABR0V303_REHGL</name>
<dbReference type="InterPro" id="IPR008271">
    <property type="entry name" value="Ser/Thr_kinase_AS"/>
</dbReference>
<dbReference type="SUPFAM" id="SSF56112">
    <property type="entry name" value="Protein kinase-like (PK-like)"/>
    <property type="match status" value="1"/>
</dbReference>
<keyword evidence="11" id="KW-1185">Reference proteome</keyword>
<organism evidence="10 11">
    <name type="scientific">Rehmannia glutinosa</name>
    <name type="common">Chinese foxglove</name>
    <dbReference type="NCBI Taxonomy" id="99300"/>
    <lineage>
        <taxon>Eukaryota</taxon>
        <taxon>Viridiplantae</taxon>
        <taxon>Streptophyta</taxon>
        <taxon>Embryophyta</taxon>
        <taxon>Tracheophyta</taxon>
        <taxon>Spermatophyta</taxon>
        <taxon>Magnoliopsida</taxon>
        <taxon>eudicotyledons</taxon>
        <taxon>Gunneridae</taxon>
        <taxon>Pentapetalae</taxon>
        <taxon>asterids</taxon>
        <taxon>lamiids</taxon>
        <taxon>Lamiales</taxon>
        <taxon>Orobanchaceae</taxon>
        <taxon>Rehmannieae</taxon>
        <taxon>Rehmannia</taxon>
    </lineage>
</organism>
<dbReference type="InterPro" id="IPR011992">
    <property type="entry name" value="EF-hand-dom_pair"/>
</dbReference>
<evidence type="ECO:0000256" key="8">
    <source>
        <dbReference type="SAM" id="MobiDB-lite"/>
    </source>
</evidence>
<evidence type="ECO:0000256" key="4">
    <source>
        <dbReference type="ARBA" id="ARBA00022741"/>
    </source>
</evidence>
<keyword evidence="2" id="KW-0723">Serine/threonine-protein kinase</keyword>
<dbReference type="Proteomes" id="UP001318860">
    <property type="component" value="Unassembled WGS sequence"/>
</dbReference>
<feature type="region of interest" description="Disordered" evidence="8">
    <location>
        <begin position="1"/>
        <end position="53"/>
    </location>
</feature>
<comment type="caution">
    <text evidence="10">The sequence shown here is derived from an EMBL/GenBank/DDBJ whole genome shotgun (WGS) entry which is preliminary data.</text>
</comment>
<keyword evidence="6 7" id="KW-0067">ATP-binding</keyword>
<evidence type="ECO:0000313" key="10">
    <source>
        <dbReference type="EMBL" id="KAK6128669.1"/>
    </source>
</evidence>
<sequence length="524" mass="58640">MGACTSKPKPSPELNFHSQDEIKPDVISSQDKDNNGGDNVKSPGNFEKKNNELGKKSPFFPFYSPSPAHYLFSKKSPARSPAPGSGTPRRFFKRPFPPPSPAKHIKAVLARRHGKPNGAVIPEGKEVAEGSGLDKSFGFSKNFYSKYELGEEVGRGHFGYTCKAKFKKGELKGQEVAVKVIPKTKMTTAIAIEDVRKEVKILRALTGHSNLIKFYDAYEDHDNVYVVMELCEGGELLDRILSRGGKYTEDDAKSVMVQILNVVSFCHLQGVVHRDLKPENFLFTSKEDNSSLKVIDFGLSDFVKPDERLNDIVGSAYYVAPEVLHRAYSTEADVWSVGVIAYILLCGSRPFWARTESGIFRSVVKAEPTYEEQPWPTLSFEAKDFVKRLLNKDPRKRMTAAQAMCHPWLRNTNDVKVPLDILMFKLMKAYMRSSPLRKAALRALSKTLTADELFYLKEQFALLEPNKNGTISLDNIKTELGLSPSVPVHAVLHDWIRHTDGKLSFLGFVKLLHGVSSRSLGKVQ</sequence>
<evidence type="ECO:0000256" key="2">
    <source>
        <dbReference type="ARBA" id="ARBA00022527"/>
    </source>
</evidence>
<gene>
    <name evidence="10" type="ORF">DH2020_037581</name>
</gene>
<keyword evidence="4 7" id="KW-0547">Nucleotide-binding</keyword>
<keyword evidence="3" id="KW-0808">Transferase</keyword>
<feature type="binding site" evidence="7">
    <location>
        <position position="179"/>
    </location>
    <ligand>
        <name>ATP</name>
        <dbReference type="ChEBI" id="CHEBI:30616"/>
    </ligand>
</feature>
<evidence type="ECO:0000256" key="6">
    <source>
        <dbReference type="ARBA" id="ARBA00022840"/>
    </source>
</evidence>
<dbReference type="InterPro" id="IPR017441">
    <property type="entry name" value="Protein_kinase_ATP_BS"/>
</dbReference>
<evidence type="ECO:0000256" key="5">
    <source>
        <dbReference type="ARBA" id="ARBA00022777"/>
    </source>
</evidence>
<dbReference type="InterPro" id="IPR050205">
    <property type="entry name" value="CDPK_Ser/Thr_kinases"/>
</dbReference>